<evidence type="ECO:0000313" key="3">
    <source>
        <dbReference type="Proteomes" id="UP000179807"/>
    </source>
</evidence>
<dbReference type="Proteomes" id="UP000179807">
    <property type="component" value="Unassembled WGS sequence"/>
</dbReference>
<gene>
    <name evidence="2" type="ORF">TRFO_07665</name>
</gene>
<dbReference type="AlphaFoldDB" id="A0A1J4JUS5"/>
<feature type="compositionally biased region" description="Acidic residues" evidence="1">
    <location>
        <begin position="140"/>
        <end position="153"/>
    </location>
</feature>
<feature type="compositionally biased region" description="Polar residues" evidence="1">
    <location>
        <begin position="111"/>
        <end position="133"/>
    </location>
</feature>
<comment type="caution">
    <text evidence="2">The sequence shown here is derived from an EMBL/GenBank/DDBJ whole genome shotgun (WGS) entry which is preliminary data.</text>
</comment>
<name>A0A1J4JUS5_9EUKA</name>
<keyword evidence="3" id="KW-1185">Reference proteome</keyword>
<sequence>MEYFIKPNQILKMNQISFDEIDESDSDNEELESLIPVPHDISFIPESKTTIPKYIPPVTNKDKPSETTSKEFTFKSPHTNKIIKFTPAPIDPTQEQRPTVQQPNAIIRFQPPSQVKTTTQETNPNNLSFSPPSDTKEPEPELESESEPDTDTEPEPKLQKVDEIQNYSFSYLFEGISPWDLDDESSNVVIEFLFPFFERMKIDDLHVIILTNQNCTFVKLNTQENISAFCEFYQNLKKYPYIVNRSLAMTILQKYYNLNLQIFGNNTLNLYNESESFYQKKNLLLKDSLYTTKTKSVINNIPDEMTEEKMMLIAGDAFCYAFCVHEQFPHDDDEDYIQKMF</sequence>
<dbReference type="VEuPathDB" id="TrichDB:TRFO_07665"/>
<organism evidence="2 3">
    <name type="scientific">Tritrichomonas foetus</name>
    <dbReference type="NCBI Taxonomy" id="1144522"/>
    <lineage>
        <taxon>Eukaryota</taxon>
        <taxon>Metamonada</taxon>
        <taxon>Parabasalia</taxon>
        <taxon>Tritrichomonadida</taxon>
        <taxon>Tritrichomonadidae</taxon>
        <taxon>Tritrichomonas</taxon>
    </lineage>
</organism>
<dbReference type="EMBL" id="MLAK01000927">
    <property type="protein sequence ID" value="OHT01005.1"/>
    <property type="molecule type" value="Genomic_DNA"/>
</dbReference>
<protein>
    <submittedName>
        <fullName evidence="2">Uncharacterized protein</fullName>
    </submittedName>
</protein>
<dbReference type="GeneID" id="94828521"/>
<feature type="region of interest" description="Disordered" evidence="1">
    <location>
        <begin position="51"/>
        <end position="75"/>
    </location>
</feature>
<proteinExistence type="predicted"/>
<feature type="region of interest" description="Disordered" evidence="1">
    <location>
        <begin position="110"/>
        <end position="159"/>
    </location>
</feature>
<evidence type="ECO:0000256" key="1">
    <source>
        <dbReference type="SAM" id="MobiDB-lite"/>
    </source>
</evidence>
<reference evidence="2" key="1">
    <citation type="submission" date="2016-10" db="EMBL/GenBank/DDBJ databases">
        <authorList>
            <person name="Benchimol M."/>
            <person name="Almeida L.G."/>
            <person name="Vasconcelos A.T."/>
            <person name="Perreira-Neves A."/>
            <person name="Rosa I.A."/>
            <person name="Tasca T."/>
            <person name="Bogo M.R."/>
            <person name="de Souza W."/>
        </authorList>
    </citation>
    <scope>NUCLEOTIDE SEQUENCE [LARGE SCALE GENOMIC DNA]</scope>
    <source>
        <strain evidence="2">K</strain>
    </source>
</reference>
<accession>A0A1J4JUS5</accession>
<feature type="compositionally biased region" description="Basic and acidic residues" evidence="1">
    <location>
        <begin position="60"/>
        <end position="73"/>
    </location>
</feature>
<evidence type="ECO:0000313" key="2">
    <source>
        <dbReference type="EMBL" id="OHT01005.1"/>
    </source>
</evidence>
<dbReference type="RefSeq" id="XP_068354141.1">
    <property type="nucleotide sequence ID" value="XM_068493817.1"/>
</dbReference>